<gene>
    <name evidence="1" type="ORF">FYJ59_06400</name>
</gene>
<comment type="caution">
    <text evidence="1">The sequence shown here is derived from an EMBL/GenBank/DDBJ whole genome shotgun (WGS) entry which is preliminary data.</text>
</comment>
<keyword evidence="2" id="KW-1185">Reference proteome</keyword>
<evidence type="ECO:0000313" key="1">
    <source>
        <dbReference type="EMBL" id="MST57876.1"/>
    </source>
</evidence>
<dbReference type="Proteomes" id="UP000476055">
    <property type="component" value="Unassembled WGS sequence"/>
</dbReference>
<protein>
    <submittedName>
        <fullName evidence="1">Uncharacterized protein</fullName>
    </submittedName>
</protein>
<dbReference type="RefSeq" id="WP_148446881.1">
    <property type="nucleotide sequence ID" value="NZ_DAWCRI010000054.1"/>
</dbReference>
<dbReference type="AlphaFoldDB" id="A0A6L5YHP6"/>
<dbReference type="EMBL" id="VUMU01000005">
    <property type="protein sequence ID" value="MST57876.1"/>
    <property type="molecule type" value="Genomic_DNA"/>
</dbReference>
<evidence type="ECO:0000313" key="2">
    <source>
        <dbReference type="Proteomes" id="UP000476055"/>
    </source>
</evidence>
<organism evidence="1 2">
    <name type="scientific">Waltera intestinalis</name>
    <dbReference type="NCBI Taxonomy" id="2606635"/>
    <lineage>
        <taxon>Bacteria</taxon>
        <taxon>Bacillati</taxon>
        <taxon>Bacillota</taxon>
        <taxon>Clostridia</taxon>
        <taxon>Lachnospirales</taxon>
        <taxon>Lachnospiraceae</taxon>
        <taxon>Waltera</taxon>
    </lineage>
</organism>
<proteinExistence type="predicted"/>
<accession>A0A6L5YHP6</accession>
<name>A0A6L5YHP6_9FIRM</name>
<sequence>MDYSQTPLWMQDDLVKDIPREKLEFLSTLFAKGHGKSQKEMMALLMPAMRKAKQEHLTFTPQEMQAAITAIKKYSTEAELQQIQNILEKSNAQRNNSRQT</sequence>
<reference evidence="1 2" key="1">
    <citation type="submission" date="2019-08" db="EMBL/GenBank/DDBJ databases">
        <title>In-depth cultivation of the pig gut microbiome towards novel bacterial diversity and tailored functional studies.</title>
        <authorList>
            <person name="Wylensek D."/>
            <person name="Hitch T.C.A."/>
            <person name="Clavel T."/>
        </authorList>
    </citation>
    <scope>NUCLEOTIDE SEQUENCE [LARGE SCALE GENOMIC DNA]</scope>
    <source>
        <strain evidence="1 2">WCA3-601-WT-6H</strain>
    </source>
</reference>